<accession>A0A2P8HDN1</accession>
<dbReference type="EMBL" id="PYAW01000006">
    <property type="protein sequence ID" value="PSL44328.1"/>
    <property type="molecule type" value="Genomic_DNA"/>
</dbReference>
<dbReference type="AlphaFoldDB" id="A0A2P8HDN1"/>
<keyword evidence="2" id="KW-1185">Reference proteome</keyword>
<comment type="caution">
    <text evidence="1">The sequence shown here is derived from an EMBL/GenBank/DDBJ whole genome shotgun (WGS) entry which is preliminary data.</text>
</comment>
<dbReference type="Proteomes" id="UP000240971">
    <property type="component" value="Unassembled WGS sequence"/>
</dbReference>
<dbReference type="OrthoDB" id="8481042at2"/>
<reference evidence="1 2" key="1">
    <citation type="submission" date="2018-03" db="EMBL/GenBank/DDBJ databases">
        <title>Genomic Encyclopedia of Archaeal and Bacterial Type Strains, Phase II (KMG-II): from individual species to whole genera.</title>
        <authorList>
            <person name="Goeker M."/>
        </authorList>
    </citation>
    <scope>NUCLEOTIDE SEQUENCE [LARGE SCALE GENOMIC DNA]</scope>
    <source>
        <strain evidence="1 2">DSM 24859</strain>
    </source>
</reference>
<dbReference type="SUPFAM" id="SSF54909">
    <property type="entry name" value="Dimeric alpha+beta barrel"/>
    <property type="match status" value="1"/>
</dbReference>
<dbReference type="RefSeq" id="WP_106530608.1">
    <property type="nucleotide sequence ID" value="NZ_PYAW01000006.1"/>
</dbReference>
<name>A0A2P8HDN1_CHINA</name>
<evidence type="ECO:0000313" key="1">
    <source>
        <dbReference type="EMBL" id="PSL44328.1"/>
    </source>
</evidence>
<evidence type="ECO:0000313" key="2">
    <source>
        <dbReference type="Proteomes" id="UP000240971"/>
    </source>
</evidence>
<gene>
    <name evidence="1" type="ORF">CLV51_106194</name>
</gene>
<proteinExistence type="predicted"/>
<sequence>MKKVLVRYKVKADKVTENETLVKEVYKQLNENKIDGFHYCTFKLGDGVSFVHIAFADTEEANTAFSNLPAFKNFQANIKDRCEELPVASPVTIIGSSDFQVI</sequence>
<organism evidence="1 2">
    <name type="scientific">Chitinophaga niastensis</name>
    <dbReference type="NCBI Taxonomy" id="536980"/>
    <lineage>
        <taxon>Bacteria</taxon>
        <taxon>Pseudomonadati</taxon>
        <taxon>Bacteroidota</taxon>
        <taxon>Chitinophagia</taxon>
        <taxon>Chitinophagales</taxon>
        <taxon>Chitinophagaceae</taxon>
        <taxon>Chitinophaga</taxon>
    </lineage>
</organism>
<protein>
    <recommendedName>
        <fullName evidence="3">Quinol monooxygenase YgiN</fullName>
    </recommendedName>
</protein>
<evidence type="ECO:0008006" key="3">
    <source>
        <dbReference type="Google" id="ProtNLM"/>
    </source>
</evidence>
<dbReference type="InterPro" id="IPR011008">
    <property type="entry name" value="Dimeric_a/b-barrel"/>
</dbReference>